<keyword evidence="1" id="KW-0472">Membrane</keyword>
<dbReference type="EMBL" id="KZ559612">
    <property type="protein sequence ID" value="PLN76678.1"/>
    <property type="molecule type" value="Genomic_DNA"/>
</dbReference>
<gene>
    <name evidence="2" type="ORF">BDW42DRAFT_178195</name>
</gene>
<feature type="transmembrane region" description="Helical" evidence="1">
    <location>
        <begin position="51"/>
        <end position="72"/>
    </location>
</feature>
<protein>
    <submittedName>
        <fullName evidence="2">Uncharacterized protein</fullName>
    </submittedName>
</protein>
<dbReference type="AlphaFoldDB" id="A0A2J5HI81"/>
<accession>A0A2J5HI81</accession>
<name>A0A2J5HI81_9EURO</name>
<keyword evidence="1" id="KW-1133">Transmembrane helix</keyword>
<organism evidence="2 3">
    <name type="scientific">Aspergillus taichungensis</name>
    <dbReference type="NCBI Taxonomy" id="482145"/>
    <lineage>
        <taxon>Eukaryota</taxon>
        <taxon>Fungi</taxon>
        <taxon>Dikarya</taxon>
        <taxon>Ascomycota</taxon>
        <taxon>Pezizomycotina</taxon>
        <taxon>Eurotiomycetes</taxon>
        <taxon>Eurotiomycetidae</taxon>
        <taxon>Eurotiales</taxon>
        <taxon>Aspergillaceae</taxon>
        <taxon>Aspergillus</taxon>
        <taxon>Aspergillus subgen. Circumdati</taxon>
    </lineage>
</organism>
<sequence>MSPSLSSLFGFLILHVGTRQLGLVVVVGIAVAVVARRVLLRVCPDDDLGMGSVFMCVSLTVVCIYICSLYVVCAL</sequence>
<evidence type="ECO:0000313" key="3">
    <source>
        <dbReference type="Proteomes" id="UP000235023"/>
    </source>
</evidence>
<keyword evidence="1" id="KW-0812">Transmembrane</keyword>
<evidence type="ECO:0000256" key="1">
    <source>
        <dbReference type="SAM" id="Phobius"/>
    </source>
</evidence>
<dbReference type="Proteomes" id="UP000235023">
    <property type="component" value="Unassembled WGS sequence"/>
</dbReference>
<keyword evidence="3" id="KW-1185">Reference proteome</keyword>
<feature type="transmembrane region" description="Helical" evidence="1">
    <location>
        <begin position="20"/>
        <end position="39"/>
    </location>
</feature>
<reference evidence="3" key="1">
    <citation type="submission" date="2017-12" db="EMBL/GenBank/DDBJ databases">
        <authorList>
            <consortium name="DOE Joint Genome Institute"/>
            <person name="Mondo S.J."/>
            <person name="Kjaerbolling I."/>
            <person name="Vesth T.C."/>
            <person name="Frisvad J.C."/>
            <person name="Nybo J.L."/>
            <person name="Theobald S."/>
            <person name="Kuo A."/>
            <person name="Bowyer P."/>
            <person name="Matsuda Y."/>
            <person name="Lyhne E.K."/>
            <person name="Kogle M.E."/>
            <person name="Clum A."/>
            <person name="Lipzen A."/>
            <person name="Salamov A."/>
            <person name="Ngan C.Y."/>
            <person name="Daum C."/>
            <person name="Chiniquy J."/>
            <person name="Barry K."/>
            <person name="LaButti K."/>
            <person name="Haridas S."/>
            <person name="Simmons B.A."/>
            <person name="Magnuson J.K."/>
            <person name="Mortensen U.H."/>
            <person name="Larsen T.O."/>
            <person name="Grigoriev I.V."/>
            <person name="Baker S.E."/>
            <person name="Andersen M.R."/>
            <person name="Nordberg H.P."/>
            <person name="Cantor M.N."/>
            <person name="Hua S.X."/>
        </authorList>
    </citation>
    <scope>NUCLEOTIDE SEQUENCE [LARGE SCALE GENOMIC DNA]</scope>
    <source>
        <strain evidence="3">IBT 19404</strain>
    </source>
</reference>
<evidence type="ECO:0000313" key="2">
    <source>
        <dbReference type="EMBL" id="PLN76678.1"/>
    </source>
</evidence>
<proteinExistence type="predicted"/>